<gene>
    <name evidence="4" type="ORF">GCM10010915_14380</name>
</gene>
<feature type="domain" description="PRD" evidence="3">
    <location>
        <begin position="287"/>
        <end position="393"/>
    </location>
</feature>
<dbReference type="InterPro" id="IPR016152">
    <property type="entry name" value="PTrfase/Anion_transptr"/>
</dbReference>
<organism evidence="4 5">
    <name type="scientific">Microbacterium faecale</name>
    <dbReference type="NCBI Taxonomy" id="1804630"/>
    <lineage>
        <taxon>Bacteria</taxon>
        <taxon>Bacillati</taxon>
        <taxon>Actinomycetota</taxon>
        <taxon>Actinomycetes</taxon>
        <taxon>Micrococcales</taxon>
        <taxon>Microbacteriaceae</taxon>
        <taxon>Microbacterium</taxon>
    </lineage>
</organism>
<sequence length="644" mass="69876">MTGAVTIKRQTRVLGILLRRSDWVTAGYLADSLGVTARSVRSYVTAINRRAPEAIESGPQGYRATERAQTVELAELDPDRGTPRERTHALVRRLLETPDGVDVFDAALEMHVSRDTVESDLRRVRSMLRGTELSFAREAAVVRVTGTELARRRLVSRLVHEELDEGSVDVDALRRAAGHLGLDTASFTAVGHDLRDALRELDHATNELAVFDVVLHIAIAADRVARGHALARADASANETEDGVATAIGRIARERFGVELRSGDLAHLASLVMLSVVDPVETPSAHGVDERVGAAVRAAVGRAAETYGLRFAQEQFASRLALHVQNLVLRAAEELWSRNPMTRSLKAASPMLFDVAVSIAGDLSQALGIAIPDDEIADIAMHVGAALEFDRQRSAALSAALVSPGLEQMRRRLAAEIARAAGHEVEITETSTSYDPDWAAFATDLVLTTVDPPATVRGGSDRVVRIAPFLSDRDADRIADAANRVRRARRLSGLREEMARWFLPGAFVRDVGEATPAEIIRRLGAPLIAEGIIDESYIDSAIEREALSSTAFTESLAVPHAMTMSARRTAIAVAVSETAVPWGSDRVHVIALAAFSESDRPAFQTVFEQFVEVFADPANARRITRRATDRDSFLTELATLIDEG</sequence>
<reference evidence="4" key="1">
    <citation type="journal article" date="2014" name="Int. J. Syst. Evol. Microbiol.">
        <title>Complete genome sequence of Corynebacterium casei LMG S-19264T (=DSM 44701T), isolated from a smear-ripened cheese.</title>
        <authorList>
            <consortium name="US DOE Joint Genome Institute (JGI-PGF)"/>
            <person name="Walter F."/>
            <person name="Albersmeier A."/>
            <person name="Kalinowski J."/>
            <person name="Ruckert C."/>
        </authorList>
    </citation>
    <scope>NUCLEOTIDE SEQUENCE</scope>
    <source>
        <strain evidence="4">CGMCC 1.15152</strain>
    </source>
</reference>
<accession>A0A917DG73</accession>
<dbReference type="EMBL" id="BMHO01000001">
    <property type="protein sequence ID" value="GGD35072.1"/>
    <property type="molecule type" value="Genomic_DNA"/>
</dbReference>
<dbReference type="GO" id="GO:0006355">
    <property type="term" value="P:regulation of DNA-templated transcription"/>
    <property type="evidence" value="ECO:0007669"/>
    <property type="project" value="InterPro"/>
</dbReference>
<evidence type="ECO:0000313" key="4">
    <source>
        <dbReference type="EMBL" id="GGD35072.1"/>
    </source>
</evidence>
<dbReference type="InterPro" id="IPR050661">
    <property type="entry name" value="BglG_antiterminators"/>
</dbReference>
<dbReference type="Gene3D" id="1.10.10.10">
    <property type="entry name" value="Winged helix-like DNA-binding domain superfamily/Winged helix DNA-binding domain"/>
    <property type="match status" value="1"/>
</dbReference>
<dbReference type="InterPro" id="IPR036634">
    <property type="entry name" value="PRD_sf"/>
</dbReference>
<name>A0A917DG73_9MICO</name>
<dbReference type="Proteomes" id="UP000633205">
    <property type="component" value="Unassembled WGS sequence"/>
</dbReference>
<keyword evidence="1" id="KW-0677">Repeat</keyword>
<dbReference type="Pfam" id="PF00359">
    <property type="entry name" value="PTS_EIIA_2"/>
    <property type="match status" value="1"/>
</dbReference>
<feature type="domain" description="PTS EIIA type-2" evidence="2">
    <location>
        <begin position="500"/>
        <end position="644"/>
    </location>
</feature>
<dbReference type="Gene3D" id="3.40.930.10">
    <property type="entry name" value="Mannitol-specific EII, Chain A"/>
    <property type="match status" value="1"/>
</dbReference>
<dbReference type="Pfam" id="PF00874">
    <property type="entry name" value="PRD"/>
    <property type="match status" value="1"/>
</dbReference>
<dbReference type="InterPro" id="IPR002178">
    <property type="entry name" value="PTS_EIIA_type-2_dom"/>
</dbReference>
<proteinExistence type="predicted"/>
<dbReference type="PROSITE" id="PS51372">
    <property type="entry name" value="PRD_2"/>
    <property type="match status" value="1"/>
</dbReference>
<evidence type="ECO:0000256" key="1">
    <source>
        <dbReference type="ARBA" id="ARBA00022737"/>
    </source>
</evidence>
<reference evidence="4" key="2">
    <citation type="submission" date="2020-09" db="EMBL/GenBank/DDBJ databases">
        <authorList>
            <person name="Sun Q."/>
            <person name="Zhou Y."/>
        </authorList>
    </citation>
    <scope>NUCLEOTIDE SEQUENCE</scope>
    <source>
        <strain evidence="4">CGMCC 1.15152</strain>
    </source>
</reference>
<dbReference type="InterPro" id="IPR036388">
    <property type="entry name" value="WH-like_DNA-bd_sf"/>
</dbReference>
<evidence type="ECO:0000313" key="5">
    <source>
        <dbReference type="Proteomes" id="UP000633205"/>
    </source>
</evidence>
<keyword evidence="5" id="KW-1185">Reference proteome</keyword>
<evidence type="ECO:0000259" key="3">
    <source>
        <dbReference type="PROSITE" id="PS51372"/>
    </source>
</evidence>
<dbReference type="Gene3D" id="1.10.1790.10">
    <property type="entry name" value="PRD domain"/>
    <property type="match status" value="1"/>
</dbReference>
<protein>
    <submittedName>
        <fullName evidence="4">Transcriptional antiterminator</fullName>
    </submittedName>
</protein>
<dbReference type="PROSITE" id="PS51094">
    <property type="entry name" value="PTS_EIIA_TYPE_2"/>
    <property type="match status" value="1"/>
</dbReference>
<dbReference type="AlphaFoldDB" id="A0A917DG73"/>
<dbReference type="PANTHER" id="PTHR30185:SF12">
    <property type="entry name" value="TRANSCRIPTIONAL REGULATOR MANR"/>
    <property type="match status" value="1"/>
</dbReference>
<comment type="caution">
    <text evidence="4">The sequence shown here is derived from an EMBL/GenBank/DDBJ whole genome shotgun (WGS) entry which is preliminary data.</text>
</comment>
<dbReference type="SUPFAM" id="SSF63520">
    <property type="entry name" value="PTS-regulatory domain, PRD"/>
    <property type="match status" value="1"/>
</dbReference>
<dbReference type="PANTHER" id="PTHR30185">
    <property type="entry name" value="CRYPTIC BETA-GLUCOSIDE BGL OPERON ANTITERMINATOR"/>
    <property type="match status" value="1"/>
</dbReference>
<dbReference type="InterPro" id="IPR011608">
    <property type="entry name" value="PRD"/>
</dbReference>
<dbReference type="SUPFAM" id="SSF55804">
    <property type="entry name" value="Phoshotransferase/anion transport protein"/>
    <property type="match status" value="1"/>
</dbReference>
<evidence type="ECO:0000259" key="2">
    <source>
        <dbReference type="PROSITE" id="PS51094"/>
    </source>
</evidence>